<proteinExistence type="predicted"/>
<dbReference type="PANTHER" id="PTHR38666:SF2">
    <property type="entry name" value="FLAGELLAR ASSOCIATED PROTEIN"/>
    <property type="match status" value="1"/>
</dbReference>
<dbReference type="Pfam" id="PF11539">
    <property type="entry name" value="DUF3228"/>
    <property type="match status" value="1"/>
</dbReference>
<dbReference type="AlphaFoldDB" id="A0A381PH00"/>
<dbReference type="EMBL" id="UINC01000965">
    <property type="protein sequence ID" value="SUZ65658.1"/>
    <property type="molecule type" value="Genomic_DNA"/>
</dbReference>
<reference evidence="1" key="1">
    <citation type="submission" date="2018-05" db="EMBL/GenBank/DDBJ databases">
        <authorList>
            <person name="Lanie J.A."/>
            <person name="Ng W.-L."/>
            <person name="Kazmierczak K.M."/>
            <person name="Andrzejewski T.M."/>
            <person name="Davidsen T.M."/>
            <person name="Wayne K.J."/>
            <person name="Tettelin H."/>
            <person name="Glass J.I."/>
            <person name="Rusch D."/>
            <person name="Podicherti R."/>
            <person name="Tsui H.-C.T."/>
            <person name="Winkler M.E."/>
        </authorList>
    </citation>
    <scope>NUCLEOTIDE SEQUENCE</scope>
</reference>
<organism evidence="1">
    <name type="scientific">marine metagenome</name>
    <dbReference type="NCBI Taxonomy" id="408172"/>
    <lineage>
        <taxon>unclassified sequences</taxon>
        <taxon>metagenomes</taxon>
        <taxon>ecological metagenomes</taxon>
    </lineage>
</organism>
<evidence type="ECO:0008006" key="2">
    <source>
        <dbReference type="Google" id="ProtNLM"/>
    </source>
</evidence>
<dbReference type="PANTHER" id="PTHR38666">
    <property type="match status" value="1"/>
</dbReference>
<protein>
    <recommendedName>
        <fullName evidence="2">DUF3228 domain-containing protein</fullName>
    </recommendedName>
</protein>
<name>A0A381PH00_9ZZZZ</name>
<dbReference type="InterPro" id="IPR021610">
    <property type="entry name" value="DUF3228"/>
</dbReference>
<sequence length="186" mass="21082">MTISVNDFVRRQVKGSGRTYSSTMSFEEIARHADAQMAKGQYREGYRDGVRVVQADRAKTAHFVCPFVRITEETELEAGVVKRRDNEEAYVQIRAVTGDPVPAGTVDLICYRHDVLRENNEHSTEADWELISIHAVPEGIGELPMGPVTMMRNQLQLPGGTKAYYDSDSWARSVEFWQKFAPLKEN</sequence>
<accession>A0A381PH00</accession>
<evidence type="ECO:0000313" key="1">
    <source>
        <dbReference type="EMBL" id="SUZ65658.1"/>
    </source>
</evidence>
<gene>
    <name evidence="1" type="ORF">METZ01_LOCUS18512</name>
</gene>